<dbReference type="GO" id="GO:0004653">
    <property type="term" value="F:polypeptide N-acetylgalactosaminyltransferase activity"/>
    <property type="evidence" value="ECO:0007669"/>
    <property type="project" value="TreeGrafter"/>
</dbReference>
<dbReference type="CDD" id="cd23437">
    <property type="entry name" value="beta-trefoil_Ricin_GALNT7"/>
    <property type="match status" value="1"/>
</dbReference>
<comment type="caution">
    <text evidence="19">The sequence shown here is derived from an EMBL/GenBank/DDBJ whole genome shotgun (WGS) entry which is preliminary data.</text>
</comment>
<dbReference type="InterPro" id="IPR035992">
    <property type="entry name" value="Ricin_B-like_lectins"/>
</dbReference>
<evidence type="ECO:0000256" key="2">
    <source>
        <dbReference type="ARBA" id="ARBA00004323"/>
    </source>
</evidence>
<feature type="region of interest" description="Disordered" evidence="17">
    <location>
        <begin position="89"/>
        <end position="108"/>
    </location>
</feature>
<keyword evidence="14 16" id="KW-1015">Disulfide bond</keyword>
<dbReference type="InterPro" id="IPR000772">
    <property type="entry name" value="Ricin_B_lectin"/>
</dbReference>
<dbReference type="InterPro" id="IPR045885">
    <property type="entry name" value="GalNAc-T"/>
</dbReference>
<comment type="cofactor">
    <cofactor evidence="1 16">
        <name>Mn(2+)</name>
        <dbReference type="ChEBI" id="CHEBI:29035"/>
    </cofactor>
</comment>
<evidence type="ECO:0000256" key="7">
    <source>
        <dbReference type="ARBA" id="ARBA00022692"/>
    </source>
</evidence>
<dbReference type="SUPFAM" id="SSF50370">
    <property type="entry name" value="Ricin B-like lectins"/>
    <property type="match status" value="1"/>
</dbReference>
<evidence type="ECO:0000256" key="3">
    <source>
        <dbReference type="ARBA" id="ARBA00004922"/>
    </source>
</evidence>
<reference evidence="19" key="2">
    <citation type="journal article" date="2023" name="Science">
        <title>Genomic signatures of disease resistance in endangered staghorn corals.</title>
        <authorList>
            <person name="Vollmer S.V."/>
            <person name="Selwyn J.D."/>
            <person name="Despard B.A."/>
            <person name="Roesel C.L."/>
        </authorList>
    </citation>
    <scope>NUCLEOTIDE SEQUENCE</scope>
    <source>
        <strain evidence="19">K2</strain>
    </source>
</reference>
<keyword evidence="20" id="KW-1185">Reference proteome</keyword>
<evidence type="ECO:0000256" key="8">
    <source>
        <dbReference type="ARBA" id="ARBA00022723"/>
    </source>
</evidence>
<dbReference type="Pfam" id="PF00652">
    <property type="entry name" value="Ricin_B_lectin"/>
    <property type="match status" value="1"/>
</dbReference>
<keyword evidence="10" id="KW-0735">Signal-anchor</keyword>
<keyword evidence="15 16" id="KW-0464">Manganese</keyword>
<dbReference type="PANTHER" id="PTHR11675">
    <property type="entry name" value="N-ACETYLGALACTOSAMINYLTRANSFERASE"/>
    <property type="match status" value="1"/>
</dbReference>
<evidence type="ECO:0000256" key="10">
    <source>
        <dbReference type="ARBA" id="ARBA00022968"/>
    </source>
</evidence>
<dbReference type="Gene3D" id="3.90.550.10">
    <property type="entry name" value="Spore Coat Polysaccharide Biosynthesis Protein SpsA, Chain A"/>
    <property type="match status" value="1"/>
</dbReference>
<dbReference type="InterPro" id="IPR001173">
    <property type="entry name" value="Glyco_trans_2-like"/>
</dbReference>
<keyword evidence="12 16" id="KW-0333">Golgi apparatus</keyword>
<comment type="subcellular location">
    <subcellularLocation>
        <location evidence="2 16">Golgi apparatus membrane</location>
        <topology evidence="2 16">Single-pass type II membrane protein</topology>
    </subcellularLocation>
</comment>
<dbReference type="Gene3D" id="2.80.10.50">
    <property type="match status" value="1"/>
</dbReference>
<dbReference type="EMBL" id="JARQWQ010000008">
    <property type="protein sequence ID" value="KAK2570420.1"/>
    <property type="molecule type" value="Genomic_DNA"/>
</dbReference>
<evidence type="ECO:0000256" key="1">
    <source>
        <dbReference type="ARBA" id="ARBA00001936"/>
    </source>
</evidence>
<evidence type="ECO:0000259" key="18">
    <source>
        <dbReference type="SMART" id="SM00458"/>
    </source>
</evidence>
<evidence type="ECO:0000256" key="11">
    <source>
        <dbReference type="ARBA" id="ARBA00022989"/>
    </source>
</evidence>
<dbReference type="EC" id="2.4.1.-" evidence="16"/>
<dbReference type="CDD" id="cd02510">
    <property type="entry name" value="pp-GalNAc-T"/>
    <property type="match status" value="1"/>
</dbReference>
<keyword evidence="8" id="KW-0479">Metal-binding</keyword>
<evidence type="ECO:0000256" key="16">
    <source>
        <dbReference type="RuleBase" id="RU361242"/>
    </source>
</evidence>
<dbReference type="Pfam" id="PF00535">
    <property type="entry name" value="Glycos_transf_2"/>
    <property type="match status" value="1"/>
</dbReference>
<dbReference type="FunFam" id="3.90.550.10:FF:000021">
    <property type="entry name" value="Polypeptide N-acetylgalactosaminyltransferase"/>
    <property type="match status" value="1"/>
</dbReference>
<evidence type="ECO:0000256" key="17">
    <source>
        <dbReference type="SAM" id="MobiDB-lite"/>
    </source>
</evidence>
<evidence type="ECO:0000256" key="4">
    <source>
        <dbReference type="ARBA" id="ARBA00005680"/>
    </source>
</evidence>
<evidence type="ECO:0000256" key="13">
    <source>
        <dbReference type="ARBA" id="ARBA00023136"/>
    </source>
</evidence>
<dbReference type="GO" id="GO:0006493">
    <property type="term" value="P:protein O-linked glycosylation"/>
    <property type="evidence" value="ECO:0007669"/>
    <property type="project" value="TreeGrafter"/>
</dbReference>
<organism evidence="19 20">
    <name type="scientific">Acropora cervicornis</name>
    <name type="common">Staghorn coral</name>
    <dbReference type="NCBI Taxonomy" id="6130"/>
    <lineage>
        <taxon>Eukaryota</taxon>
        <taxon>Metazoa</taxon>
        <taxon>Cnidaria</taxon>
        <taxon>Anthozoa</taxon>
        <taxon>Hexacorallia</taxon>
        <taxon>Scleractinia</taxon>
        <taxon>Astrocoeniina</taxon>
        <taxon>Acroporidae</taxon>
        <taxon>Acropora</taxon>
    </lineage>
</organism>
<sequence length="606" mass="70277">MKLTYSTRRRYVIVTIFFTSLFWLTIELVILSYTNNLNAELSQLPGEWNQRHEKPQRTRDISGDVLIPIEDFRTLYSAMLTVKPGAPGEEGKAVYNNKNDADEEGKEREGYRKYSFNELASSKISLERSIPDNRPSECLDLKYSSNLPRASVVVIFHNEAWSTLLRTVHTVLARSPPDFLKDIILVDDSSNFDSYPHLNEKLESYISRLPKVKLIRAKTRQGLIRARLIGAKEAKGDVLVFLDSHCETNYGWLEPLLARIAQNRTIVVTPDIEVVDFKTFSYAQGKGGYNRGIFNWELTFKWRALPDYERKRRKSDADPIRQGREEEKLWERGWMLMIPRPNRSYFYEIGSYDTEMSYWGGENVEISFRIWMCGGSLEILPCSKVGHVFRESQPYKIAEGAIDKNNMRLAEVWMDEFKEIFYAMKPQLKEKSFGDVSGRKALREKLKCKSFKWYLDNIIPELNIPDMYPYGRGEVRNLGTNQCLDTLAKNEPGGEPGMYMCHGMGNNQFFMYTKKDEFWHDELCLDLISPGSKVKLYTCHEQGGNQKWSHQRDGTIRHSHHNVCLDVIEGSNLVVRACDVSKLNQKWRFSSYPMSERTNNGESHIL</sequence>
<evidence type="ECO:0000256" key="5">
    <source>
        <dbReference type="ARBA" id="ARBA00022676"/>
    </source>
</evidence>
<evidence type="ECO:0000256" key="12">
    <source>
        <dbReference type="ARBA" id="ARBA00023034"/>
    </source>
</evidence>
<dbReference type="AlphaFoldDB" id="A0AAD9QZT1"/>
<keyword evidence="7 16" id="KW-0812">Transmembrane</keyword>
<evidence type="ECO:0000256" key="15">
    <source>
        <dbReference type="ARBA" id="ARBA00023211"/>
    </source>
</evidence>
<dbReference type="GO" id="GO:0030246">
    <property type="term" value="F:carbohydrate binding"/>
    <property type="evidence" value="ECO:0007669"/>
    <property type="project" value="UniProtKB-KW"/>
</dbReference>
<dbReference type="SMART" id="SM00458">
    <property type="entry name" value="RICIN"/>
    <property type="match status" value="1"/>
</dbReference>
<feature type="transmembrane region" description="Helical" evidence="16">
    <location>
        <begin position="12"/>
        <end position="33"/>
    </location>
</feature>
<keyword evidence="5 16" id="KW-0328">Glycosyltransferase</keyword>
<evidence type="ECO:0000313" key="20">
    <source>
        <dbReference type="Proteomes" id="UP001249851"/>
    </source>
</evidence>
<dbReference type="PANTHER" id="PTHR11675:SF43">
    <property type="entry name" value="POLYPEPTIDE N-ACETYLGALACTOSAMINYLTRANSFERASE 1"/>
    <property type="match status" value="1"/>
</dbReference>
<evidence type="ECO:0000256" key="14">
    <source>
        <dbReference type="ARBA" id="ARBA00023157"/>
    </source>
</evidence>
<keyword evidence="13 16" id="KW-0472">Membrane</keyword>
<proteinExistence type="inferred from homology"/>
<keyword evidence="11 16" id="KW-1133">Transmembrane helix</keyword>
<reference evidence="19" key="1">
    <citation type="journal article" date="2023" name="G3 (Bethesda)">
        <title>Whole genome assembly and annotation of the endangered Caribbean coral Acropora cervicornis.</title>
        <authorList>
            <person name="Selwyn J.D."/>
            <person name="Vollmer S.V."/>
        </authorList>
    </citation>
    <scope>NUCLEOTIDE SEQUENCE</scope>
    <source>
        <strain evidence="19">K2</strain>
    </source>
</reference>
<accession>A0AAD9QZT1</accession>
<keyword evidence="9 16" id="KW-0430">Lectin</keyword>
<dbReference type="GO" id="GO:0000139">
    <property type="term" value="C:Golgi membrane"/>
    <property type="evidence" value="ECO:0007669"/>
    <property type="project" value="UniProtKB-SubCell"/>
</dbReference>
<evidence type="ECO:0000256" key="9">
    <source>
        <dbReference type="ARBA" id="ARBA00022734"/>
    </source>
</evidence>
<evidence type="ECO:0000256" key="6">
    <source>
        <dbReference type="ARBA" id="ARBA00022679"/>
    </source>
</evidence>
<comment type="similarity">
    <text evidence="4 16">Belongs to the glycosyltransferase 2 family. GalNAc-T subfamily.</text>
</comment>
<dbReference type="Proteomes" id="UP001249851">
    <property type="component" value="Unassembled WGS sequence"/>
</dbReference>
<keyword evidence="6 16" id="KW-0808">Transferase</keyword>
<dbReference type="GO" id="GO:0046872">
    <property type="term" value="F:metal ion binding"/>
    <property type="evidence" value="ECO:0007669"/>
    <property type="project" value="UniProtKB-KW"/>
</dbReference>
<name>A0AAD9QZT1_ACRCE</name>
<feature type="domain" description="Ricin B lectin" evidence="18">
    <location>
        <begin position="472"/>
        <end position="590"/>
    </location>
</feature>
<dbReference type="PROSITE" id="PS50231">
    <property type="entry name" value="RICIN_B_LECTIN"/>
    <property type="match status" value="1"/>
</dbReference>
<comment type="pathway">
    <text evidence="3 16">Protein modification; protein glycosylation.</text>
</comment>
<dbReference type="InterPro" id="IPR029044">
    <property type="entry name" value="Nucleotide-diphossugar_trans"/>
</dbReference>
<dbReference type="SUPFAM" id="SSF53448">
    <property type="entry name" value="Nucleotide-diphospho-sugar transferases"/>
    <property type="match status" value="1"/>
</dbReference>
<evidence type="ECO:0000313" key="19">
    <source>
        <dbReference type="EMBL" id="KAK2570420.1"/>
    </source>
</evidence>
<gene>
    <name evidence="19" type="ORF">P5673_005231</name>
</gene>
<protein>
    <recommendedName>
        <fullName evidence="16">Polypeptide N-acetylgalactosaminyltransferase</fullName>
        <ecNumber evidence="16">2.4.1.-</ecNumber>
    </recommendedName>
    <alternativeName>
        <fullName evidence="16">Protein-UDP acetylgalactosaminyltransferase</fullName>
    </alternativeName>
</protein>